<dbReference type="AlphaFoldDB" id="A0A139MZ72"/>
<dbReference type="PANTHER" id="PTHR43611">
    <property type="entry name" value="ALPHA-D-GLUCOSE 1-PHOSPHATE PHOSPHATASE"/>
    <property type="match status" value="1"/>
</dbReference>
<dbReference type="InterPro" id="IPR006439">
    <property type="entry name" value="HAD-SF_hydro_IA"/>
</dbReference>
<evidence type="ECO:0000313" key="1">
    <source>
        <dbReference type="EMBL" id="KXT68857.1"/>
    </source>
</evidence>
<dbReference type="GO" id="GO:0016787">
    <property type="term" value="F:hydrolase activity"/>
    <property type="evidence" value="ECO:0007669"/>
    <property type="project" value="UniProtKB-KW"/>
</dbReference>
<keyword evidence="1" id="KW-0378">Hydrolase</keyword>
<dbReference type="PRINTS" id="PR00413">
    <property type="entry name" value="HADHALOGNASE"/>
</dbReference>
<dbReference type="SFLD" id="SFLDS00003">
    <property type="entry name" value="Haloacid_Dehalogenase"/>
    <property type="match status" value="1"/>
</dbReference>
<dbReference type="InterPro" id="IPR023214">
    <property type="entry name" value="HAD_sf"/>
</dbReference>
<dbReference type="PANTHER" id="PTHR43611:SF3">
    <property type="entry name" value="FLAVIN MONONUCLEOTIDE HYDROLASE 1, CHLOROPLATIC"/>
    <property type="match status" value="1"/>
</dbReference>
<organism evidence="1 2">
    <name type="scientific">Streptococcus gordonii</name>
    <dbReference type="NCBI Taxonomy" id="1302"/>
    <lineage>
        <taxon>Bacteria</taxon>
        <taxon>Bacillati</taxon>
        <taxon>Bacillota</taxon>
        <taxon>Bacilli</taxon>
        <taxon>Lactobacillales</taxon>
        <taxon>Streptococcaceae</taxon>
        <taxon>Streptococcus</taxon>
    </lineage>
</organism>
<dbReference type="SUPFAM" id="SSF56784">
    <property type="entry name" value="HAD-like"/>
    <property type="match status" value="1"/>
</dbReference>
<dbReference type="SFLD" id="SFLDG01129">
    <property type="entry name" value="C1.5:_HAD__Beta-PGM__Phosphata"/>
    <property type="match status" value="1"/>
</dbReference>
<comment type="caution">
    <text evidence="1">The sequence shown here is derived from an EMBL/GenBank/DDBJ whole genome shotgun (WGS) entry which is preliminary data.</text>
</comment>
<reference evidence="1 2" key="1">
    <citation type="submission" date="2016-01" db="EMBL/GenBank/DDBJ databases">
        <title>Highly variable Streptococcus oralis are common among viridans streptococci isolated from primates.</title>
        <authorList>
            <person name="Denapaite D."/>
            <person name="Rieger M."/>
            <person name="Koendgen S."/>
            <person name="Brueckner R."/>
            <person name="Ochigava I."/>
            <person name="Kappeler P."/>
            <person name="Maetz-Rensing K."/>
            <person name="Leendertz F."/>
            <person name="Hakenbeck R."/>
        </authorList>
    </citation>
    <scope>NUCLEOTIDE SEQUENCE [LARGE SCALE GENOMIC DNA]</scope>
    <source>
        <strain evidence="1 2">DD07</strain>
    </source>
</reference>
<dbReference type="CDD" id="cd02603">
    <property type="entry name" value="HAD_sEH-N_like"/>
    <property type="match status" value="1"/>
</dbReference>
<dbReference type="NCBIfam" id="TIGR01509">
    <property type="entry name" value="HAD-SF-IA-v3"/>
    <property type="match status" value="1"/>
</dbReference>
<dbReference type="Pfam" id="PF00702">
    <property type="entry name" value="Hydrolase"/>
    <property type="match status" value="1"/>
</dbReference>
<gene>
    <name evidence="1" type="ORF">SGODD07_02002</name>
</gene>
<name>A0A139MZ72_STRGN</name>
<dbReference type="EMBL" id="LQRC01000257">
    <property type="protein sequence ID" value="KXT68857.1"/>
    <property type="molecule type" value="Genomic_DNA"/>
</dbReference>
<sequence>MIKNLVFDLGNVLIEWNPDKIFRHFEADEMRRQSLREAIFDSHLWHQTDWGSLSLAEACKLAQQNLDPSFEAVVEKIFFHWYEAVDVYQNLQEKIEQWSKLGYHIYILSTTCEIFYRIEQAGLLPIFPLLSGYILSSEVKVVKPYKKIYQELLEKYNLKPEESVFMDDIQVNLDTAKEMGFETILAKSELGNIEALDCLLLSKGMFGSVGLSANLDIES</sequence>
<dbReference type="InterPro" id="IPR023198">
    <property type="entry name" value="PGP-like_dom2"/>
</dbReference>
<accession>A0A139MZ72</accession>
<dbReference type="InterPro" id="IPR036412">
    <property type="entry name" value="HAD-like_sf"/>
</dbReference>
<dbReference type="Gene3D" id="1.10.150.240">
    <property type="entry name" value="Putative phosphatase, domain 2"/>
    <property type="match status" value="1"/>
</dbReference>
<dbReference type="Gene3D" id="3.40.50.1000">
    <property type="entry name" value="HAD superfamily/HAD-like"/>
    <property type="match status" value="1"/>
</dbReference>
<protein>
    <submittedName>
        <fullName evidence="1">HAD superfamily hydrolase</fullName>
    </submittedName>
</protein>
<dbReference type="Proteomes" id="UP000070096">
    <property type="component" value="Unassembled WGS sequence"/>
</dbReference>
<evidence type="ECO:0000313" key="2">
    <source>
        <dbReference type="Proteomes" id="UP000070096"/>
    </source>
</evidence>
<proteinExistence type="predicted"/>
<dbReference type="PATRIC" id="fig|1302.21.peg.2212"/>